<feature type="region of interest" description="Disordered" evidence="1">
    <location>
        <begin position="125"/>
        <end position="156"/>
    </location>
</feature>
<protein>
    <submittedName>
        <fullName evidence="2">Uncharacterized protein</fullName>
    </submittedName>
</protein>
<organism evidence="2 3">
    <name type="scientific">Paragonimus heterotremus</name>
    <dbReference type="NCBI Taxonomy" id="100268"/>
    <lineage>
        <taxon>Eukaryota</taxon>
        <taxon>Metazoa</taxon>
        <taxon>Spiralia</taxon>
        <taxon>Lophotrochozoa</taxon>
        <taxon>Platyhelminthes</taxon>
        <taxon>Trematoda</taxon>
        <taxon>Digenea</taxon>
        <taxon>Plagiorchiida</taxon>
        <taxon>Troglotremata</taxon>
        <taxon>Troglotrematidae</taxon>
        <taxon>Paragonimus</taxon>
    </lineage>
</organism>
<sequence length="191" mass="21833">MLHWQWFNGSPSGWSIVQVGWLRWDEFKNFEDVTKEVRENVRKQFTEFLRLGPGNESHINTERRNIYQETRYKLFTRMEAQITFNNSMLMANGINYTCPPFKQLVKASLDSPFFRSNTSFLGNPVNILEEKPDGRSVETTTASPTSEQASTGSDSITTVKTTTRGDVSRITWRVVSVILPMLTLSAVPAML</sequence>
<evidence type="ECO:0000313" key="2">
    <source>
        <dbReference type="EMBL" id="KAF5399100.1"/>
    </source>
</evidence>
<gene>
    <name evidence="2" type="ORF">PHET_06749</name>
</gene>
<accession>A0A8J4WPW5</accession>
<dbReference type="AlphaFoldDB" id="A0A8J4WPW5"/>
<dbReference type="Proteomes" id="UP000748531">
    <property type="component" value="Unassembled WGS sequence"/>
</dbReference>
<evidence type="ECO:0000256" key="1">
    <source>
        <dbReference type="SAM" id="MobiDB-lite"/>
    </source>
</evidence>
<comment type="caution">
    <text evidence="2">The sequence shown here is derived from an EMBL/GenBank/DDBJ whole genome shotgun (WGS) entry which is preliminary data.</text>
</comment>
<evidence type="ECO:0000313" key="3">
    <source>
        <dbReference type="Proteomes" id="UP000748531"/>
    </source>
</evidence>
<keyword evidence="3" id="KW-1185">Reference proteome</keyword>
<feature type="compositionally biased region" description="Polar residues" evidence="1">
    <location>
        <begin position="137"/>
        <end position="156"/>
    </location>
</feature>
<dbReference type="OrthoDB" id="6309901at2759"/>
<dbReference type="EMBL" id="LUCH01004351">
    <property type="protein sequence ID" value="KAF5399100.1"/>
    <property type="molecule type" value="Genomic_DNA"/>
</dbReference>
<proteinExistence type="predicted"/>
<reference evidence="2" key="1">
    <citation type="submission" date="2019-05" db="EMBL/GenBank/DDBJ databases">
        <title>Annotation for the trematode Paragonimus heterotremus.</title>
        <authorList>
            <person name="Choi Y.-J."/>
        </authorList>
    </citation>
    <scope>NUCLEOTIDE SEQUENCE</scope>
    <source>
        <strain evidence="2">LC</strain>
    </source>
</reference>
<name>A0A8J4WPW5_9TREM</name>